<evidence type="ECO:0000256" key="2">
    <source>
        <dbReference type="ARBA" id="ARBA00022630"/>
    </source>
</evidence>
<dbReference type="NCBIfam" id="TIGR00275">
    <property type="entry name" value="aminoacetone oxidase family FAD-binding enzyme"/>
    <property type="match status" value="1"/>
</dbReference>
<reference evidence="6 7" key="1">
    <citation type="journal article" date="2016" name="Nat. Commun.">
        <title>Thousands of microbial genomes shed light on interconnected biogeochemical processes in an aquifer system.</title>
        <authorList>
            <person name="Anantharaman K."/>
            <person name="Brown C.T."/>
            <person name="Hug L.A."/>
            <person name="Sharon I."/>
            <person name="Castelle C.J."/>
            <person name="Probst A.J."/>
            <person name="Thomas B.C."/>
            <person name="Singh A."/>
            <person name="Wilkins M.J."/>
            <person name="Karaoz U."/>
            <person name="Brodie E.L."/>
            <person name="Williams K.H."/>
            <person name="Hubbard S.S."/>
            <person name="Banfield J.F."/>
        </authorList>
    </citation>
    <scope>NUCLEOTIDE SEQUENCE [LARGE SCALE GENOMIC DNA]</scope>
</reference>
<evidence type="ECO:0008006" key="8">
    <source>
        <dbReference type="Google" id="ProtNLM"/>
    </source>
</evidence>
<dbReference type="AlphaFoldDB" id="A0A1F6FG55"/>
<dbReference type="InterPro" id="IPR036188">
    <property type="entry name" value="FAD/NAD-bd_sf"/>
</dbReference>
<dbReference type="Gene3D" id="1.10.8.260">
    <property type="entry name" value="HI0933 insert domain-like"/>
    <property type="match status" value="1"/>
</dbReference>
<dbReference type="InterPro" id="IPR055178">
    <property type="entry name" value="RsdA/BaiN/AoA(So)-like_dom"/>
</dbReference>
<comment type="caution">
    <text evidence="6">The sequence shown here is derived from an EMBL/GenBank/DDBJ whole genome shotgun (WGS) entry which is preliminary data.</text>
</comment>
<dbReference type="STRING" id="1798525.A3G90_02055"/>
<dbReference type="PANTHER" id="PTHR42887:SF2">
    <property type="entry name" value="OS12G0638800 PROTEIN"/>
    <property type="match status" value="1"/>
</dbReference>
<feature type="domain" description="RsdA/BaiN/AoA(So)-like insert" evidence="5">
    <location>
        <begin position="195"/>
        <end position="356"/>
    </location>
</feature>
<dbReference type="InterPro" id="IPR004792">
    <property type="entry name" value="BaiN-like"/>
</dbReference>
<gene>
    <name evidence="6" type="ORF">A3G90_02055</name>
</gene>
<dbReference type="Pfam" id="PF03486">
    <property type="entry name" value="HI0933_like"/>
    <property type="match status" value="1"/>
</dbReference>
<dbReference type="Gene3D" id="2.40.30.10">
    <property type="entry name" value="Translation factors"/>
    <property type="match status" value="1"/>
</dbReference>
<dbReference type="Pfam" id="PF22780">
    <property type="entry name" value="HI0933_like_1st"/>
    <property type="match status" value="1"/>
</dbReference>
<sequence>MNQAFDVIVIGGGPAGMMAAGVAAERGQKVLLLEKNSNLGKKLRITGGGRCNITNNTPDTRQLLKKYGEAEQFLFSAFSQHDVEATLKFFHTLGLATKVEAENRVFPESERAEDVAHTLEQFLKQTKVTVKTNVTVKKILSESGQITGVRTSEGILTAKAYILATGGTSRPDTGSTGDGYTWLREIGHSVTTPTASLVPIKVKDKWVESVAGVSIQDTQISLYQNSEAFLKTTGKVLFTHNGLSGPGILNISQHIGDTLTHGPVEIRINTLPTHNEEAVLEFMRALHTDHANKMIKNILADLVPKGLVGPILAQASILPDRLVNTITRQERHALIQAIRGLTLHVHRLLGLEKAIIASGGVALTEIDFKTMRSRHYPNLYIVGDLLDINRPSGGYSLQLCWTTGFVAGSNT</sequence>
<name>A0A1F6FG55_9BACT</name>
<comment type="cofactor">
    <cofactor evidence="1">
        <name>FAD</name>
        <dbReference type="ChEBI" id="CHEBI:57692"/>
    </cofactor>
</comment>
<keyword evidence="2" id="KW-0285">Flavoprotein</keyword>
<accession>A0A1F6FG55</accession>
<dbReference type="EMBL" id="MFMM01000001">
    <property type="protein sequence ID" value="OGG84843.1"/>
    <property type="molecule type" value="Genomic_DNA"/>
</dbReference>
<evidence type="ECO:0000313" key="6">
    <source>
        <dbReference type="EMBL" id="OGG84843.1"/>
    </source>
</evidence>
<evidence type="ECO:0000259" key="4">
    <source>
        <dbReference type="Pfam" id="PF03486"/>
    </source>
</evidence>
<dbReference type="InterPro" id="IPR023166">
    <property type="entry name" value="BaiN-like_dom_sf"/>
</dbReference>
<keyword evidence="3" id="KW-0274">FAD</keyword>
<dbReference type="SUPFAM" id="SSF51905">
    <property type="entry name" value="FAD/NAD(P)-binding domain"/>
    <property type="match status" value="1"/>
</dbReference>
<dbReference type="PRINTS" id="PR00368">
    <property type="entry name" value="FADPNR"/>
</dbReference>
<evidence type="ECO:0000256" key="3">
    <source>
        <dbReference type="ARBA" id="ARBA00022827"/>
    </source>
</evidence>
<protein>
    <recommendedName>
        <fullName evidence="8">FAD-dependent oxidoreductase</fullName>
    </recommendedName>
</protein>
<evidence type="ECO:0000256" key="1">
    <source>
        <dbReference type="ARBA" id="ARBA00001974"/>
    </source>
</evidence>
<dbReference type="SUPFAM" id="SSF160996">
    <property type="entry name" value="HI0933 insert domain-like"/>
    <property type="match status" value="1"/>
</dbReference>
<dbReference type="InterPro" id="IPR057661">
    <property type="entry name" value="RsdA/BaiN/AoA(So)_Rossmann"/>
</dbReference>
<dbReference type="Proteomes" id="UP000177325">
    <property type="component" value="Unassembled WGS sequence"/>
</dbReference>
<proteinExistence type="predicted"/>
<feature type="domain" description="RsdA/BaiN/AoA(So)-like Rossmann fold-like" evidence="4">
    <location>
        <begin position="6"/>
        <end position="409"/>
    </location>
</feature>
<dbReference type="Gene3D" id="3.50.50.60">
    <property type="entry name" value="FAD/NAD(P)-binding domain"/>
    <property type="match status" value="1"/>
</dbReference>
<evidence type="ECO:0000259" key="5">
    <source>
        <dbReference type="Pfam" id="PF22780"/>
    </source>
</evidence>
<evidence type="ECO:0000313" key="7">
    <source>
        <dbReference type="Proteomes" id="UP000177325"/>
    </source>
</evidence>
<dbReference type="PANTHER" id="PTHR42887">
    <property type="entry name" value="OS12G0638800 PROTEIN"/>
    <property type="match status" value="1"/>
</dbReference>
<dbReference type="PRINTS" id="PR00411">
    <property type="entry name" value="PNDRDTASEI"/>
</dbReference>
<organism evidence="6 7">
    <name type="scientific">Candidatus Kaiserbacteria bacterium RIFCSPLOWO2_12_FULL_45_26</name>
    <dbReference type="NCBI Taxonomy" id="1798525"/>
    <lineage>
        <taxon>Bacteria</taxon>
        <taxon>Candidatus Kaiseribacteriota</taxon>
    </lineage>
</organism>